<keyword evidence="1" id="KW-0472">Membrane</keyword>
<keyword evidence="1" id="KW-1133">Transmembrane helix</keyword>
<name>A0A2S6IV25_9ACTN</name>
<evidence type="ECO:0000256" key="1">
    <source>
        <dbReference type="SAM" id="Phobius"/>
    </source>
</evidence>
<organism evidence="2 3">
    <name type="scientific">Kineococcus xinjiangensis</name>
    <dbReference type="NCBI Taxonomy" id="512762"/>
    <lineage>
        <taxon>Bacteria</taxon>
        <taxon>Bacillati</taxon>
        <taxon>Actinomycetota</taxon>
        <taxon>Actinomycetes</taxon>
        <taxon>Kineosporiales</taxon>
        <taxon>Kineosporiaceae</taxon>
        <taxon>Kineococcus</taxon>
    </lineage>
</organism>
<feature type="transmembrane region" description="Helical" evidence="1">
    <location>
        <begin position="57"/>
        <end position="78"/>
    </location>
</feature>
<proteinExistence type="predicted"/>
<gene>
    <name evidence="2" type="ORF">CLV92_102239</name>
</gene>
<protein>
    <submittedName>
        <fullName evidence="2">Uncharacterized protein</fullName>
    </submittedName>
</protein>
<keyword evidence="3" id="KW-1185">Reference proteome</keyword>
<evidence type="ECO:0000313" key="2">
    <source>
        <dbReference type="EMBL" id="PPK98086.1"/>
    </source>
</evidence>
<dbReference type="Proteomes" id="UP000239485">
    <property type="component" value="Unassembled WGS sequence"/>
</dbReference>
<sequence>MGTGVLVHGDGARREADVQRSLTGLGLRERTRAQAEVDVEGMLAAAQRRAGARRRTVRAASGAAVLAAVLAVGVPLAMSRPWAAPERPRPAAAPSASPAPEWMAYQAEASPLLPDSQVAVVVAGVAPVGPPVSERRLSTVSGGLCLDEPVLTADPLERGIRQTWIAAPGGDLPTDTVEERVRIFRGDGARQYFRATLVGSSACLSPPDDTSSWAFDEVRKYRAEEVIAAWSVLSPDYDAFRTAVVMREGAVVVELHITVRGDLNHALDVTRTLAQQALYQALATEQGW</sequence>
<accession>A0A2S6IV25</accession>
<keyword evidence="1" id="KW-0812">Transmembrane</keyword>
<dbReference type="AlphaFoldDB" id="A0A2S6IV25"/>
<dbReference type="EMBL" id="PTJD01000002">
    <property type="protein sequence ID" value="PPK98086.1"/>
    <property type="molecule type" value="Genomic_DNA"/>
</dbReference>
<evidence type="ECO:0000313" key="3">
    <source>
        <dbReference type="Proteomes" id="UP000239485"/>
    </source>
</evidence>
<reference evidence="2 3" key="1">
    <citation type="submission" date="2018-02" db="EMBL/GenBank/DDBJ databases">
        <title>Genomic Encyclopedia of Archaeal and Bacterial Type Strains, Phase II (KMG-II): from individual species to whole genera.</title>
        <authorList>
            <person name="Goeker M."/>
        </authorList>
    </citation>
    <scope>NUCLEOTIDE SEQUENCE [LARGE SCALE GENOMIC DNA]</scope>
    <source>
        <strain evidence="2 3">DSM 22857</strain>
    </source>
</reference>
<comment type="caution">
    <text evidence="2">The sequence shown here is derived from an EMBL/GenBank/DDBJ whole genome shotgun (WGS) entry which is preliminary data.</text>
</comment>